<keyword evidence="10" id="KW-0521">NADP</keyword>
<dbReference type="PANTHER" id="PTHR44845:SF1">
    <property type="entry name" value="L-2-AMINOADIPATE REDUCTASE"/>
    <property type="match status" value="1"/>
</dbReference>
<organism evidence="19 20">
    <name type="scientific">Apophysomyces ossiformis</name>
    <dbReference type="NCBI Taxonomy" id="679940"/>
    <lineage>
        <taxon>Eukaryota</taxon>
        <taxon>Fungi</taxon>
        <taxon>Fungi incertae sedis</taxon>
        <taxon>Mucoromycota</taxon>
        <taxon>Mucoromycotina</taxon>
        <taxon>Mucoromycetes</taxon>
        <taxon>Mucorales</taxon>
        <taxon>Mucorineae</taxon>
        <taxon>Mucoraceae</taxon>
        <taxon>Apophysomyces</taxon>
    </lineage>
</organism>
<comment type="catalytic activity">
    <reaction evidence="16">
        <text>(S)-2-amino-6-oxohexanoate + NAD(+) + H2O = L-2-aminoadipate + NADH + 2 H(+)</text>
        <dbReference type="Rhea" id="RHEA:12308"/>
        <dbReference type="ChEBI" id="CHEBI:15377"/>
        <dbReference type="ChEBI" id="CHEBI:15378"/>
        <dbReference type="ChEBI" id="CHEBI:57540"/>
        <dbReference type="ChEBI" id="CHEBI:57945"/>
        <dbReference type="ChEBI" id="CHEBI:58321"/>
        <dbReference type="ChEBI" id="CHEBI:58672"/>
        <dbReference type="EC" id="1.2.1.31"/>
    </reaction>
</comment>
<dbReference type="PROSITE" id="PS00012">
    <property type="entry name" value="PHOSPHOPANTETHEINE"/>
    <property type="match status" value="1"/>
</dbReference>
<dbReference type="EC" id="1.2.1.95" evidence="5"/>
<evidence type="ECO:0000256" key="6">
    <source>
        <dbReference type="ARBA" id="ARBA00013073"/>
    </source>
</evidence>
<dbReference type="PANTHER" id="PTHR44845">
    <property type="entry name" value="CARRIER DOMAIN-CONTAINING PROTEIN"/>
    <property type="match status" value="1"/>
</dbReference>
<comment type="catalytic activity">
    <reaction evidence="17">
        <text>(S)-2-amino-6-oxohexanoate + NADP(+) + H2O = L-2-aminoadipate + NADPH + 2 H(+)</text>
        <dbReference type="Rhea" id="RHEA:12304"/>
        <dbReference type="ChEBI" id="CHEBI:15377"/>
        <dbReference type="ChEBI" id="CHEBI:15378"/>
        <dbReference type="ChEBI" id="CHEBI:57783"/>
        <dbReference type="ChEBI" id="CHEBI:58321"/>
        <dbReference type="ChEBI" id="CHEBI:58349"/>
        <dbReference type="ChEBI" id="CHEBI:58672"/>
        <dbReference type="EC" id="1.2.1.31"/>
    </reaction>
</comment>
<comment type="function">
    <text evidence="2">Catalyzes the activation of alpha-aminoadipate by ATP-dependent adenylation and the reduction of activated alpha-aminoadipate by NADPH. The activated alpha-aminoadipate is bound to the phosphopantheinyl group of the enzyme itself before it is reduced to (S)-2-amino-6-oxohexanoate.</text>
</comment>
<dbReference type="EC" id="1.2.1.31" evidence="6"/>
<evidence type="ECO:0000256" key="2">
    <source>
        <dbReference type="ARBA" id="ARBA00003499"/>
    </source>
</evidence>
<dbReference type="SUPFAM" id="SSF52777">
    <property type="entry name" value="CoA-dependent acyltransferases"/>
    <property type="match status" value="1"/>
</dbReference>
<evidence type="ECO:0000256" key="16">
    <source>
        <dbReference type="ARBA" id="ARBA00048414"/>
    </source>
</evidence>
<dbReference type="UniPathway" id="UPA00033">
    <property type="reaction ID" value="UER00032"/>
</dbReference>
<dbReference type="InterPro" id="IPR009081">
    <property type="entry name" value="PP-bd_ACP"/>
</dbReference>
<comment type="catalytic activity">
    <reaction evidence="15">
        <text>(S)-2-amino-6-oxohexanoate + AMP + diphosphate + NADP(+) = L-2-aminoadipate + ATP + NADPH + H(+)</text>
        <dbReference type="Rhea" id="RHEA:46936"/>
        <dbReference type="ChEBI" id="CHEBI:15378"/>
        <dbReference type="ChEBI" id="CHEBI:30616"/>
        <dbReference type="ChEBI" id="CHEBI:33019"/>
        <dbReference type="ChEBI" id="CHEBI:57783"/>
        <dbReference type="ChEBI" id="CHEBI:58321"/>
        <dbReference type="ChEBI" id="CHEBI:58349"/>
        <dbReference type="ChEBI" id="CHEBI:58672"/>
        <dbReference type="ChEBI" id="CHEBI:456215"/>
        <dbReference type="EC" id="1.2.1.95"/>
    </reaction>
</comment>
<dbReference type="Gene3D" id="3.30.559.30">
    <property type="entry name" value="Nonribosomal peptide synthetase, condensation domain"/>
    <property type="match status" value="1"/>
</dbReference>
<dbReference type="InterPro" id="IPR013120">
    <property type="entry name" value="FAR_NAD-bd"/>
</dbReference>
<dbReference type="GO" id="GO:0019878">
    <property type="term" value="P:lysine biosynthetic process via aminoadipic acid"/>
    <property type="evidence" value="ECO:0007669"/>
    <property type="project" value="UniProtKB-UniPathway"/>
</dbReference>
<keyword evidence="8" id="KW-0597">Phosphoprotein</keyword>
<reference evidence="19" key="1">
    <citation type="submission" date="2020-01" db="EMBL/GenBank/DDBJ databases">
        <title>Genome Sequencing of Three Apophysomyces-Like Fungal Strains Confirms a Novel Fungal Genus in the Mucoromycota with divergent Burkholderia-like Endosymbiotic Bacteria.</title>
        <authorList>
            <person name="Stajich J.E."/>
            <person name="Macias A.M."/>
            <person name="Carter-House D."/>
            <person name="Lovett B."/>
            <person name="Kasson L.R."/>
            <person name="Berry K."/>
            <person name="Grigoriev I."/>
            <person name="Chang Y."/>
            <person name="Spatafora J."/>
            <person name="Kasson M.T."/>
        </authorList>
    </citation>
    <scope>NUCLEOTIDE SEQUENCE</scope>
    <source>
        <strain evidence="19">NRRL A-21654</strain>
    </source>
</reference>
<dbReference type="Gene3D" id="3.30.300.30">
    <property type="match status" value="1"/>
</dbReference>
<evidence type="ECO:0000256" key="5">
    <source>
        <dbReference type="ARBA" id="ARBA00012913"/>
    </source>
</evidence>
<protein>
    <recommendedName>
        <fullName evidence="14">Alpha-aminoadipate reductase</fullName>
        <ecNumber evidence="6">1.2.1.31</ecNumber>
        <ecNumber evidence="5">1.2.1.95</ecNumber>
    </recommendedName>
    <alternativeName>
        <fullName evidence="13">L-aminoadipate-semialdehyde dehydrogenase</fullName>
    </alternativeName>
</protein>
<gene>
    <name evidence="19" type="primary">LYS2</name>
    <name evidence="19" type="ORF">EC973_008319</name>
</gene>
<evidence type="ECO:0000256" key="14">
    <source>
        <dbReference type="ARBA" id="ARBA00032195"/>
    </source>
</evidence>
<dbReference type="Gene3D" id="1.10.1200.10">
    <property type="entry name" value="ACP-like"/>
    <property type="match status" value="1"/>
</dbReference>
<dbReference type="GO" id="GO:0031177">
    <property type="term" value="F:phosphopantetheine binding"/>
    <property type="evidence" value="ECO:0007669"/>
    <property type="project" value="InterPro"/>
</dbReference>
<evidence type="ECO:0000256" key="4">
    <source>
        <dbReference type="ARBA" id="ARBA00006432"/>
    </source>
</evidence>
<keyword evidence="20" id="KW-1185">Reference proteome</keyword>
<evidence type="ECO:0000256" key="12">
    <source>
        <dbReference type="ARBA" id="ARBA00023154"/>
    </source>
</evidence>
<comment type="cofactor">
    <cofactor evidence="1">
        <name>pantetheine 4'-phosphate</name>
        <dbReference type="ChEBI" id="CHEBI:47942"/>
    </cofactor>
</comment>
<sequence>MVNTSLTNANRSEHLKQWKSRLHNLSDLLVPTDYPRPLPPKTVENVEAFELSEQTLFSVLQLTMISSNIRPTAFSVLLAAFAVLLQRYTGDEEFAVGSSSSSGNPLPLCLQVNPNSTFNEIVSMVHQVEANALAQEVPFEQLVEIIDAGVDPESRRPLFRVRFYNETDTPSPAQLSYTSASSDLTIFITSPSQSTSLRASVLRPISIRVVYNQILFSPLRIQYILDQLTTVLETAAKSQDLAVGKIPLSDVGSPNSPLPDPTTDLHWSLWRGAISDIFAANAKKHPERPCVVESLDDGSTVTYNYRHIHQASNLVAHYLVGNGVQREDVVIIYAYRGVDLVVAIMGVLKAGATFSVIDPAYPPARQEIYLSVAKPRGLIVISRAGHIAESVREYIKSEQNVVCEIPGLQMDTEGGVSGGQLPGSSTDVLDSVAHLAGEDTGIVIGPDSIGTLSFTSGSTGIPKGVRGRHFSLTHFYPWMAETFSISSDDKFTMLSGIAHDPIQRDIFTPLFFGAQLHVPTAEDIGIPGKLAEWMERSHVTITHLTPAMGQLLSSHAQTEISALRNAFFVGDILTKRDAARIQKFAPNVAVINMYGTTETQRSVSYYVVPSRASHPAFLSSQKEVIPAGKGMVNVQLLVVNRHDRTKMCGVGEIGEIYVRAPGLSEGYLELPDATNEKFILNWFVQNPTSNDGQIESVVNGNDWHAFWKGKRDRMYRSGDLGRYRPDGNVECTGRADDQIKIRGFRIELGEIDTHLSQHPLIRENVTLVRRDKYEEQTLVAYFVPVQDIDSGFVSASEEYEENENTSEVKSRRRYRELIKNVRDYLKKKLPVYAIPAVFVPLVRMPLTPNGKVDKNALPFPDTAQFQAKSAPQPTKLPEMTPNEKKIHDIWQKLLPSPEPVIGLEENFFDLGGHSLIATRLIFEIRQTFQVEAPLGLVFAEPTISGLAREVSKLQEGDLLLAEQQVETMEQKAEQQKQVVDYSADVEPLAAEFLQNAYEPLVPWEGERVFVLTGATGFLGAFILKKILERPQTRVICIVRAKDNKAAYDRVKQAAIGQLVWQEAWETDKRVEAVCGDLGSERLGLSKSDWQRLVSESHSVIHNGALVHWVYPYQKLRAPNVLGTLWAMRLASEAKQKSFHFVSSTSVLDTPHYVELGERQSVLESDSLEGSRTGLDSGYGQSKWVAERLIMEARKRGLPATIIRPGYILGDSTTGVTNTDDFIWRLLKGCIELGYIPSISNNVNLCSVDYVASVVASAALYDKESCNVGVFQVTHPANFSFNQLFGTLSTFGYLCQQTEYIDWRNKLMEYTLQSQNHSLFPLLHFVLDDLPTSTKSAQLDDRNTQHLLAKDKIQCPLMGDDLLGLYFAYLIKVGFLPQPSVAPPAAKALPTLDVAVTLLKRSTAQQ</sequence>
<dbReference type="InterPro" id="IPR042099">
    <property type="entry name" value="ANL_N_sf"/>
</dbReference>
<feature type="domain" description="Carrier" evidence="18">
    <location>
        <begin position="877"/>
        <end position="954"/>
    </location>
</feature>
<dbReference type="SMART" id="SM00823">
    <property type="entry name" value="PKS_PP"/>
    <property type="match status" value="1"/>
</dbReference>
<dbReference type="InterPro" id="IPR010080">
    <property type="entry name" value="Thioester_reductase-like_dom"/>
</dbReference>
<keyword evidence="7" id="KW-0596">Phosphopantetheine</keyword>
<accession>A0A8H7BXI1</accession>
<dbReference type="CDD" id="cd05235">
    <property type="entry name" value="SDR_e1"/>
    <property type="match status" value="1"/>
</dbReference>
<dbReference type="InterPro" id="IPR045851">
    <property type="entry name" value="AMP-bd_C_sf"/>
</dbReference>
<dbReference type="Gene3D" id="3.40.50.720">
    <property type="entry name" value="NAD(P)-binding Rossmann-like Domain"/>
    <property type="match status" value="1"/>
</dbReference>
<dbReference type="InterPro" id="IPR010071">
    <property type="entry name" value="AA_adenyl_dom"/>
</dbReference>
<dbReference type="InterPro" id="IPR020845">
    <property type="entry name" value="AMP-binding_CS"/>
</dbReference>
<dbReference type="PROSITE" id="PS50075">
    <property type="entry name" value="CARRIER"/>
    <property type="match status" value="1"/>
</dbReference>
<dbReference type="InterPro" id="IPR036736">
    <property type="entry name" value="ACP-like_sf"/>
</dbReference>
<dbReference type="OrthoDB" id="329835at2759"/>
<dbReference type="PIRSF" id="PIRSF001617">
    <property type="entry name" value="Alpha-AR"/>
    <property type="match status" value="1"/>
</dbReference>
<comment type="similarity">
    <text evidence="4">Belongs to the ATP-dependent AMP-binding enzyme family.</text>
</comment>
<dbReference type="Gene3D" id="3.40.50.12780">
    <property type="entry name" value="N-terminal domain of ligase-like"/>
    <property type="match status" value="1"/>
</dbReference>
<dbReference type="NCBIfam" id="TIGR01746">
    <property type="entry name" value="Thioester-redct"/>
    <property type="match status" value="1"/>
</dbReference>
<dbReference type="InterPro" id="IPR014397">
    <property type="entry name" value="Lys2"/>
</dbReference>
<dbReference type="SUPFAM" id="SSF47336">
    <property type="entry name" value="ACP-like"/>
    <property type="match status" value="1"/>
</dbReference>
<dbReference type="NCBIfam" id="TIGR03443">
    <property type="entry name" value="alpha_am_amid"/>
    <property type="match status" value="1"/>
</dbReference>
<keyword evidence="9" id="KW-0028">Amino-acid biosynthesis</keyword>
<evidence type="ECO:0000256" key="7">
    <source>
        <dbReference type="ARBA" id="ARBA00022450"/>
    </source>
</evidence>
<evidence type="ECO:0000256" key="11">
    <source>
        <dbReference type="ARBA" id="ARBA00023002"/>
    </source>
</evidence>
<evidence type="ECO:0000256" key="15">
    <source>
        <dbReference type="ARBA" id="ARBA00048260"/>
    </source>
</evidence>
<evidence type="ECO:0000256" key="17">
    <source>
        <dbReference type="ARBA" id="ARBA00049537"/>
    </source>
</evidence>
<dbReference type="Pfam" id="PF07993">
    <property type="entry name" value="NAD_binding_4"/>
    <property type="match status" value="1"/>
</dbReference>
<dbReference type="Pfam" id="PF00550">
    <property type="entry name" value="PP-binding"/>
    <property type="match status" value="1"/>
</dbReference>
<dbReference type="Proteomes" id="UP000605846">
    <property type="component" value="Unassembled WGS sequence"/>
</dbReference>
<evidence type="ECO:0000256" key="10">
    <source>
        <dbReference type="ARBA" id="ARBA00022857"/>
    </source>
</evidence>
<comment type="caution">
    <text evidence="19">The sequence shown here is derived from an EMBL/GenBank/DDBJ whole genome shotgun (WGS) entry which is preliminary data.</text>
</comment>
<dbReference type="InterPro" id="IPR036291">
    <property type="entry name" value="NAD(P)-bd_dom_sf"/>
</dbReference>
<evidence type="ECO:0000256" key="3">
    <source>
        <dbReference type="ARBA" id="ARBA00004827"/>
    </source>
</evidence>
<evidence type="ECO:0000259" key="18">
    <source>
        <dbReference type="PROSITE" id="PS50075"/>
    </source>
</evidence>
<proteinExistence type="inferred from homology"/>
<dbReference type="InterPro" id="IPR000873">
    <property type="entry name" value="AMP-dep_synth/lig_dom"/>
</dbReference>
<dbReference type="Pfam" id="PF00668">
    <property type="entry name" value="Condensation"/>
    <property type="match status" value="1"/>
</dbReference>
<evidence type="ECO:0000256" key="1">
    <source>
        <dbReference type="ARBA" id="ARBA00001957"/>
    </source>
</evidence>
<dbReference type="SUPFAM" id="SSF56801">
    <property type="entry name" value="Acetyl-CoA synthetase-like"/>
    <property type="match status" value="1"/>
</dbReference>
<dbReference type="Pfam" id="PF00501">
    <property type="entry name" value="AMP-binding"/>
    <property type="match status" value="1"/>
</dbReference>
<name>A0A8H7BXI1_9FUNG</name>
<dbReference type="SUPFAM" id="SSF51735">
    <property type="entry name" value="NAD(P)-binding Rossmann-fold domains"/>
    <property type="match status" value="1"/>
</dbReference>
<evidence type="ECO:0000256" key="9">
    <source>
        <dbReference type="ARBA" id="ARBA00022605"/>
    </source>
</evidence>
<dbReference type="NCBIfam" id="TIGR01733">
    <property type="entry name" value="AA-adenyl-dom"/>
    <property type="match status" value="1"/>
</dbReference>
<dbReference type="EMBL" id="JABAYA010000007">
    <property type="protein sequence ID" value="KAF7731804.1"/>
    <property type="molecule type" value="Genomic_DNA"/>
</dbReference>
<comment type="pathway">
    <text evidence="3">Amino-acid biosynthesis; L-lysine biosynthesis via AAA pathway; L-lysine from L-alpha-aminoadipate (fungal route): step 1/3.</text>
</comment>
<keyword evidence="11" id="KW-0560">Oxidoreductase</keyword>
<dbReference type="InterPro" id="IPR006162">
    <property type="entry name" value="Ppantetheine_attach_site"/>
</dbReference>
<dbReference type="PROSITE" id="PS00455">
    <property type="entry name" value="AMP_BINDING"/>
    <property type="match status" value="1"/>
</dbReference>
<evidence type="ECO:0000256" key="8">
    <source>
        <dbReference type="ARBA" id="ARBA00022553"/>
    </source>
</evidence>
<dbReference type="InterPro" id="IPR001242">
    <property type="entry name" value="Condensation_dom"/>
</dbReference>
<keyword evidence="12" id="KW-0457">Lysine biosynthesis</keyword>
<dbReference type="GO" id="GO:0004043">
    <property type="term" value="F:L-aminoadipate-semialdehyde dehydrogenase [NAD(P)+] activity"/>
    <property type="evidence" value="ECO:0007669"/>
    <property type="project" value="UniProtKB-EC"/>
</dbReference>
<evidence type="ECO:0000313" key="20">
    <source>
        <dbReference type="Proteomes" id="UP000605846"/>
    </source>
</evidence>
<evidence type="ECO:0000313" key="19">
    <source>
        <dbReference type="EMBL" id="KAF7731804.1"/>
    </source>
</evidence>
<evidence type="ECO:0000256" key="13">
    <source>
        <dbReference type="ARBA" id="ARBA00031335"/>
    </source>
</evidence>
<dbReference type="InterPro" id="IPR020806">
    <property type="entry name" value="PKS_PP-bd"/>
</dbReference>